<dbReference type="AlphaFoldDB" id="A0A382BBJ0"/>
<evidence type="ECO:0000313" key="2">
    <source>
        <dbReference type="EMBL" id="SVB11156.1"/>
    </source>
</evidence>
<protein>
    <recommendedName>
        <fullName evidence="3">Cell division protein FtsL</fullName>
    </recommendedName>
</protein>
<reference evidence="2" key="1">
    <citation type="submission" date="2018-05" db="EMBL/GenBank/DDBJ databases">
        <authorList>
            <person name="Lanie J.A."/>
            <person name="Ng W.-L."/>
            <person name="Kazmierczak K.M."/>
            <person name="Andrzejewski T.M."/>
            <person name="Davidsen T.M."/>
            <person name="Wayne K.J."/>
            <person name="Tettelin H."/>
            <person name="Glass J.I."/>
            <person name="Rusch D."/>
            <person name="Podicherti R."/>
            <person name="Tsui H.-C.T."/>
            <person name="Winkler M.E."/>
        </authorList>
    </citation>
    <scope>NUCLEOTIDE SEQUENCE</scope>
</reference>
<keyword evidence="1" id="KW-1133">Transmembrane helix</keyword>
<evidence type="ECO:0008006" key="3">
    <source>
        <dbReference type="Google" id="ProtNLM"/>
    </source>
</evidence>
<keyword evidence="1" id="KW-0472">Membrane</keyword>
<proteinExistence type="predicted"/>
<sequence>MPNKKRYSKKVQNIIDTLFFYIITCLSIGGLVLYLWVYTEIDDSLYALDIQRETVEELMNDIHLLQSEIDALSKPDVIARKAKMNWGMEFAKPESISIHINPDELSSL</sequence>
<dbReference type="EMBL" id="UINC01029060">
    <property type="protein sequence ID" value="SVB11156.1"/>
    <property type="molecule type" value="Genomic_DNA"/>
</dbReference>
<feature type="transmembrane region" description="Helical" evidence="1">
    <location>
        <begin position="18"/>
        <end position="37"/>
    </location>
</feature>
<gene>
    <name evidence="2" type="ORF">METZ01_LOCUS164010</name>
</gene>
<accession>A0A382BBJ0</accession>
<keyword evidence="1" id="KW-0812">Transmembrane</keyword>
<name>A0A382BBJ0_9ZZZZ</name>
<organism evidence="2">
    <name type="scientific">marine metagenome</name>
    <dbReference type="NCBI Taxonomy" id="408172"/>
    <lineage>
        <taxon>unclassified sequences</taxon>
        <taxon>metagenomes</taxon>
        <taxon>ecological metagenomes</taxon>
    </lineage>
</organism>
<evidence type="ECO:0000256" key="1">
    <source>
        <dbReference type="SAM" id="Phobius"/>
    </source>
</evidence>